<dbReference type="PANTHER" id="PTHR35714">
    <property type="entry name" value="OS02G0715300 PROTEIN"/>
    <property type="match status" value="1"/>
</dbReference>
<feature type="region of interest" description="Disordered" evidence="1">
    <location>
        <begin position="1"/>
        <end position="36"/>
    </location>
</feature>
<dbReference type="EMBL" id="LFYR01001680">
    <property type="protein sequence ID" value="KMZ59994.1"/>
    <property type="molecule type" value="Genomic_DNA"/>
</dbReference>
<dbReference type="AlphaFoldDB" id="A0A0K9NT85"/>
<organism evidence="2 3">
    <name type="scientific">Zostera marina</name>
    <name type="common">Eelgrass</name>
    <dbReference type="NCBI Taxonomy" id="29655"/>
    <lineage>
        <taxon>Eukaryota</taxon>
        <taxon>Viridiplantae</taxon>
        <taxon>Streptophyta</taxon>
        <taxon>Embryophyta</taxon>
        <taxon>Tracheophyta</taxon>
        <taxon>Spermatophyta</taxon>
        <taxon>Magnoliopsida</taxon>
        <taxon>Liliopsida</taxon>
        <taxon>Zosteraceae</taxon>
        <taxon>Zostera</taxon>
    </lineage>
</organism>
<dbReference type="PANTHER" id="PTHR35714:SF1">
    <property type="entry name" value="OS02G0715300 PROTEIN"/>
    <property type="match status" value="1"/>
</dbReference>
<feature type="compositionally biased region" description="Polar residues" evidence="1">
    <location>
        <begin position="25"/>
        <end position="36"/>
    </location>
</feature>
<evidence type="ECO:0000313" key="2">
    <source>
        <dbReference type="EMBL" id="KMZ59994.1"/>
    </source>
</evidence>
<evidence type="ECO:0000256" key="1">
    <source>
        <dbReference type="SAM" id="MobiDB-lite"/>
    </source>
</evidence>
<accession>A0A0K9NT85</accession>
<proteinExistence type="predicted"/>
<protein>
    <submittedName>
        <fullName evidence="2">Uncharacterized protein</fullName>
    </submittedName>
</protein>
<sequence>MGSIQENLQKKRSFFPPRSSEDLPISSTQKNTSAVTSSTSCIRKRISSFSATSLRPISSAAESIRRSKSVSSIGEFAGGPLRRWWEWGVGWFLSRKTSFSDDLEMNEEETEILGYQAKGTWRHVLFKIKTQFKKLLGSTADGDYKIKKKITNGGVFRYDSFNYRQNFDDGVKY</sequence>
<dbReference type="OMA" id="ASAQCKP"/>
<comment type="caution">
    <text evidence="2">The sequence shown here is derived from an EMBL/GenBank/DDBJ whole genome shotgun (WGS) entry which is preliminary data.</text>
</comment>
<reference evidence="3" key="1">
    <citation type="journal article" date="2016" name="Nature">
        <title>The genome of the seagrass Zostera marina reveals angiosperm adaptation to the sea.</title>
        <authorList>
            <person name="Olsen J.L."/>
            <person name="Rouze P."/>
            <person name="Verhelst B."/>
            <person name="Lin Y.-C."/>
            <person name="Bayer T."/>
            <person name="Collen J."/>
            <person name="Dattolo E."/>
            <person name="De Paoli E."/>
            <person name="Dittami S."/>
            <person name="Maumus F."/>
            <person name="Michel G."/>
            <person name="Kersting A."/>
            <person name="Lauritano C."/>
            <person name="Lohaus R."/>
            <person name="Toepel M."/>
            <person name="Tonon T."/>
            <person name="Vanneste K."/>
            <person name="Amirebrahimi M."/>
            <person name="Brakel J."/>
            <person name="Bostroem C."/>
            <person name="Chovatia M."/>
            <person name="Grimwood J."/>
            <person name="Jenkins J.W."/>
            <person name="Jueterbock A."/>
            <person name="Mraz A."/>
            <person name="Stam W.T."/>
            <person name="Tice H."/>
            <person name="Bornberg-Bauer E."/>
            <person name="Green P.J."/>
            <person name="Pearson G.A."/>
            <person name="Procaccini G."/>
            <person name="Duarte C.M."/>
            <person name="Schmutz J."/>
            <person name="Reusch T.B.H."/>
            <person name="Van de Peer Y."/>
        </authorList>
    </citation>
    <scope>NUCLEOTIDE SEQUENCE [LARGE SCALE GENOMIC DNA]</scope>
    <source>
        <strain evidence="3">cv. Finnish</strain>
    </source>
</reference>
<keyword evidence="3" id="KW-1185">Reference proteome</keyword>
<dbReference type="Proteomes" id="UP000036987">
    <property type="component" value="Unassembled WGS sequence"/>
</dbReference>
<evidence type="ECO:0000313" key="3">
    <source>
        <dbReference type="Proteomes" id="UP000036987"/>
    </source>
</evidence>
<gene>
    <name evidence="2" type="ORF">ZOSMA_62G00290</name>
</gene>
<name>A0A0K9NT85_ZOSMR</name>
<dbReference type="OrthoDB" id="760044at2759"/>